<keyword evidence="4 7" id="KW-0808">Transferase</keyword>
<evidence type="ECO:0000256" key="2">
    <source>
        <dbReference type="ARBA" id="ARBA00022475"/>
    </source>
</evidence>
<keyword evidence="8" id="KW-1185">Reference proteome</keyword>
<dbReference type="Pfam" id="PF03279">
    <property type="entry name" value="Lip_A_acyltrans"/>
    <property type="match status" value="1"/>
</dbReference>
<evidence type="ECO:0000313" key="8">
    <source>
        <dbReference type="Proteomes" id="UP000317496"/>
    </source>
</evidence>
<gene>
    <name evidence="7" type="ORF">FNB15_00235</name>
</gene>
<keyword evidence="3" id="KW-0997">Cell inner membrane</keyword>
<dbReference type="GO" id="GO:0009247">
    <property type="term" value="P:glycolipid biosynthetic process"/>
    <property type="evidence" value="ECO:0007669"/>
    <property type="project" value="UniProtKB-ARBA"/>
</dbReference>
<accession>A0A516GWC0</accession>
<dbReference type="GO" id="GO:0005886">
    <property type="term" value="C:plasma membrane"/>
    <property type="evidence" value="ECO:0007669"/>
    <property type="project" value="UniProtKB-SubCell"/>
</dbReference>
<reference evidence="7 8" key="1">
    <citation type="submission" date="2019-07" db="EMBL/GenBank/DDBJ databases">
        <title>Genome sequencing for Ferrovibrio sp. K5.</title>
        <authorList>
            <person name="Park S.-J."/>
        </authorList>
    </citation>
    <scope>NUCLEOTIDE SEQUENCE [LARGE SCALE GENOMIC DNA]</scope>
    <source>
        <strain evidence="7 8">K5</strain>
    </source>
</reference>
<organism evidence="7 8">
    <name type="scientific">Ferrovibrio terrae</name>
    <dbReference type="NCBI Taxonomy" id="2594003"/>
    <lineage>
        <taxon>Bacteria</taxon>
        <taxon>Pseudomonadati</taxon>
        <taxon>Pseudomonadota</taxon>
        <taxon>Alphaproteobacteria</taxon>
        <taxon>Rhodospirillales</taxon>
        <taxon>Rhodospirillaceae</taxon>
        <taxon>Ferrovibrio</taxon>
    </lineage>
</organism>
<dbReference type="AlphaFoldDB" id="A0A516GWC0"/>
<dbReference type="KEGG" id="fer:FNB15_00235"/>
<dbReference type="PIRSF" id="PIRSF026649">
    <property type="entry name" value="MsbB"/>
    <property type="match status" value="1"/>
</dbReference>
<evidence type="ECO:0000256" key="4">
    <source>
        <dbReference type="ARBA" id="ARBA00022679"/>
    </source>
</evidence>
<dbReference type="PANTHER" id="PTHR30606">
    <property type="entry name" value="LIPID A BIOSYNTHESIS LAUROYL ACYLTRANSFERASE"/>
    <property type="match status" value="1"/>
</dbReference>
<keyword evidence="2" id="KW-1003">Cell membrane</keyword>
<keyword evidence="6 7" id="KW-0012">Acyltransferase</keyword>
<proteinExistence type="predicted"/>
<evidence type="ECO:0000256" key="3">
    <source>
        <dbReference type="ARBA" id="ARBA00022519"/>
    </source>
</evidence>
<dbReference type="InterPro" id="IPR004960">
    <property type="entry name" value="LipA_acyltrans"/>
</dbReference>
<dbReference type="Proteomes" id="UP000317496">
    <property type="component" value="Chromosome"/>
</dbReference>
<dbReference type="GO" id="GO:0016746">
    <property type="term" value="F:acyltransferase activity"/>
    <property type="evidence" value="ECO:0007669"/>
    <property type="project" value="UniProtKB-KW"/>
</dbReference>
<comment type="subcellular location">
    <subcellularLocation>
        <location evidence="1">Cell inner membrane</location>
    </subcellularLocation>
</comment>
<evidence type="ECO:0000256" key="6">
    <source>
        <dbReference type="ARBA" id="ARBA00023315"/>
    </source>
</evidence>
<protein>
    <submittedName>
        <fullName evidence="7">Lauroyl acyltransferase</fullName>
    </submittedName>
</protein>
<evidence type="ECO:0000313" key="7">
    <source>
        <dbReference type="EMBL" id="QDO95806.1"/>
    </source>
</evidence>
<dbReference type="OrthoDB" id="9801955at2"/>
<name>A0A516GWC0_9PROT</name>
<evidence type="ECO:0000256" key="5">
    <source>
        <dbReference type="ARBA" id="ARBA00023136"/>
    </source>
</evidence>
<sequence length="306" mass="34405">MTERRLVLKKLLFPHAEPHEYVAAWGARLALALFAALPVDRASAFGGWIACRIGPRLGVHRTAKANLELALPERSAEHERILQGMWNNLGRVLAEYAHLGDIHIGSHEAGEQIEVVGDEHLADIRDGKKPAIFFSAHFGNWEVMSIAGVHYGIHLVQVYRAANNPLTEEILQNLRKPVGGQRVPKGMQAARELLKALKRNECLAMLVDQKLNTGRAVPFFGHDAMTAPAIAELALRTGCPVVPIYGERLGDSARFRVTIQAPIQLENTGDRESDIDSALRMINQNLEERIRRNPEQWFWVHKRWKR</sequence>
<dbReference type="EMBL" id="CP041636">
    <property type="protein sequence ID" value="QDO95806.1"/>
    <property type="molecule type" value="Genomic_DNA"/>
</dbReference>
<dbReference type="PANTHER" id="PTHR30606:SF9">
    <property type="entry name" value="LIPID A BIOSYNTHESIS LAUROYLTRANSFERASE"/>
    <property type="match status" value="1"/>
</dbReference>
<evidence type="ECO:0000256" key="1">
    <source>
        <dbReference type="ARBA" id="ARBA00004533"/>
    </source>
</evidence>
<keyword evidence="5" id="KW-0472">Membrane</keyword>
<dbReference type="CDD" id="cd07984">
    <property type="entry name" value="LPLAT_LABLAT-like"/>
    <property type="match status" value="1"/>
</dbReference>